<reference evidence="2 3" key="1">
    <citation type="submission" date="2019-03" db="EMBL/GenBank/DDBJ databases">
        <title>Genomic Encyclopedia of Type Strains, Phase IV (KMG-IV): sequencing the most valuable type-strain genomes for metagenomic binning, comparative biology and taxonomic classification.</title>
        <authorList>
            <person name="Goeker M."/>
        </authorList>
    </citation>
    <scope>NUCLEOTIDE SEQUENCE [LARGE SCALE GENOMIC DNA]</scope>
    <source>
        <strain evidence="2 3">DSM 103428</strain>
    </source>
</reference>
<dbReference type="PANTHER" id="PTHR46732">
    <property type="entry name" value="ATP-DEPENDENT PROTEASE LA (LON) DOMAIN PROTEIN"/>
    <property type="match status" value="1"/>
</dbReference>
<dbReference type="InterPro" id="IPR015947">
    <property type="entry name" value="PUA-like_sf"/>
</dbReference>
<comment type="caution">
    <text evidence="2">The sequence shown here is derived from an EMBL/GenBank/DDBJ whole genome shotgun (WGS) entry which is preliminary data.</text>
</comment>
<dbReference type="AlphaFoldDB" id="A0A4R1L3N4"/>
<keyword evidence="3" id="KW-1185">Reference proteome</keyword>
<evidence type="ECO:0000313" key="3">
    <source>
        <dbReference type="Proteomes" id="UP000295210"/>
    </source>
</evidence>
<evidence type="ECO:0000313" key="2">
    <source>
        <dbReference type="EMBL" id="TCK72614.1"/>
    </source>
</evidence>
<dbReference type="EMBL" id="SMGK01000003">
    <property type="protein sequence ID" value="TCK72614.1"/>
    <property type="molecule type" value="Genomic_DNA"/>
</dbReference>
<sequence length="202" mass="22839">MKIPLFPLDVVLFPGAQLPLHIFEERYKEMVEFCLAEDMPFGVVRAQREGLAVIGCTASITRVLHRYPDGRLDIMTQGRERFEIEQLDNSRSFLQAEVDFFDDDEGASSTRAQREECMALHFEVLELAGVEAQVLPLNLDCLISFQLAAALPSDLGFKQQLLGLRSDAERSRHLLDFYNAMLPKLRRGAQATKRAADNGHIM</sequence>
<dbReference type="OrthoDB" id="9806457at2"/>
<name>A0A4R1L3N4_9BACT</name>
<dbReference type="InterPro" id="IPR046336">
    <property type="entry name" value="Lon_prtase_N_sf"/>
</dbReference>
<protein>
    <recommendedName>
        <fullName evidence="1">Lon N-terminal domain-containing protein</fullName>
    </recommendedName>
</protein>
<dbReference type="InterPro" id="IPR003111">
    <property type="entry name" value="Lon_prtase_N"/>
</dbReference>
<dbReference type="PROSITE" id="PS51787">
    <property type="entry name" value="LON_N"/>
    <property type="match status" value="1"/>
</dbReference>
<accession>A0A4R1L3N4</accession>
<dbReference type="Pfam" id="PF02190">
    <property type="entry name" value="LON_substr_bdg"/>
    <property type="match status" value="1"/>
</dbReference>
<dbReference type="SUPFAM" id="SSF88697">
    <property type="entry name" value="PUA domain-like"/>
    <property type="match status" value="1"/>
</dbReference>
<dbReference type="Gene3D" id="2.30.130.40">
    <property type="entry name" value="LON domain-like"/>
    <property type="match status" value="1"/>
</dbReference>
<organism evidence="2 3">
    <name type="scientific">Acidipila rosea</name>
    <dbReference type="NCBI Taxonomy" id="768535"/>
    <lineage>
        <taxon>Bacteria</taxon>
        <taxon>Pseudomonadati</taxon>
        <taxon>Acidobacteriota</taxon>
        <taxon>Terriglobia</taxon>
        <taxon>Terriglobales</taxon>
        <taxon>Acidobacteriaceae</taxon>
        <taxon>Acidipila</taxon>
    </lineage>
</organism>
<dbReference type="PANTHER" id="PTHR46732:SF8">
    <property type="entry name" value="ATP-DEPENDENT PROTEASE LA (LON) DOMAIN PROTEIN"/>
    <property type="match status" value="1"/>
</dbReference>
<feature type="domain" description="Lon N-terminal" evidence="1">
    <location>
        <begin position="1"/>
        <end position="182"/>
    </location>
</feature>
<dbReference type="RefSeq" id="WP_131996173.1">
    <property type="nucleotide sequence ID" value="NZ_SMGK01000003.1"/>
</dbReference>
<gene>
    <name evidence="2" type="ORF">C7378_2199</name>
</gene>
<proteinExistence type="predicted"/>
<dbReference type="SMART" id="SM00464">
    <property type="entry name" value="LON"/>
    <property type="match status" value="1"/>
</dbReference>
<evidence type="ECO:0000259" key="1">
    <source>
        <dbReference type="PROSITE" id="PS51787"/>
    </source>
</evidence>
<dbReference type="Proteomes" id="UP000295210">
    <property type="component" value="Unassembled WGS sequence"/>
</dbReference>